<comment type="caution">
    <text evidence="1">The sequence shown here is derived from an EMBL/GenBank/DDBJ whole genome shotgun (WGS) entry which is preliminary data.</text>
</comment>
<gene>
    <name evidence="1" type="ORF">RJT34_12450</name>
</gene>
<dbReference type="Proteomes" id="UP001359559">
    <property type="component" value="Unassembled WGS sequence"/>
</dbReference>
<accession>A0AAN9JM67</accession>
<dbReference type="EMBL" id="JAYKXN010000003">
    <property type="protein sequence ID" value="KAK7301583.1"/>
    <property type="molecule type" value="Genomic_DNA"/>
</dbReference>
<keyword evidence="2" id="KW-1185">Reference proteome</keyword>
<dbReference type="PANTHER" id="PTHR48151:SF3">
    <property type="entry name" value="SH3 DOMAIN-CONTAINING PROTEIN"/>
    <property type="match status" value="1"/>
</dbReference>
<reference evidence="1 2" key="1">
    <citation type="submission" date="2024-01" db="EMBL/GenBank/DDBJ databases">
        <title>The genomes of 5 underutilized Papilionoideae crops provide insights into root nodulation and disease resistance.</title>
        <authorList>
            <person name="Yuan L."/>
        </authorList>
    </citation>
    <scope>NUCLEOTIDE SEQUENCE [LARGE SCALE GENOMIC DNA]</scope>
    <source>
        <strain evidence="1">LY-2023</strain>
        <tissue evidence="1">Leaf</tissue>
    </source>
</reference>
<name>A0AAN9JM67_CLITE</name>
<organism evidence="1 2">
    <name type="scientific">Clitoria ternatea</name>
    <name type="common">Butterfly pea</name>
    <dbReference type="NCBI Taxonomy" id="43366"/>
    <lineage>
        <taxon>Eukaryota</taxon>
        <taxon>Viridiplantae</taxon>
        <taxon>Streptophyta</taxon>
        <taxon>Embryophyta</taxon>
        <taxon>Tracheophyta</taxon>
        <taxon>Spermatophyta</taxon>
        <taxon>Magnoliopsida</taxon>
        <taxon>eudicotyledons</taxon>
        <taxon>Gunneridae</taxon>
        <taxon>Pentapetalae</taxon>
        <taxon>rosids</taxon>
        <taxon>fabids</taxon>
        <taxon>Fabales</taxon>
        <taxon>Fabaceae</taxon>
        <taxon>Papilionoideae</taxon>
        <taxon>50 kb inversion clade</taxon>
        <taxon>NPAAA clade</taxon>
        <taxon>indigoferoid/millettioid clade</taxon>
        <taxon>Phaseoleae</taxon>
        <taxon>Clitoria</taxon>
    </lineage>
</organism>
<dbReference type="AlphaFoldDB" id="A0AAN9JM67"/>
<sequence>MFNFAHYAAFEYAWESATPPGTALMLLDTDKMVAVVSSRNPTLAGALTRLQREIRNHDNAKKKWTGDELKKLYETHESLLDLVSLFCYVPRTKHLPSGLIR</sequence>
<evidence type="ECO:0000313" key="2">
    <source>
        <dbReference type="Proteomes" id="UP001359559"/>
    </source>
</evidence>
<evidence type="ECO:0000313" key="1">
    <source>
        <dbReference type="EMBL" id="KAK7301583.1"/>
    </source>
</evidence>
<protein>
    <submittedName>
        <fullName evidence="1">Uncharacterized protein</fullName>
    </submittedName>
</protein>
<dbReference type="PANTHER" id="PTHR48151">
    <property type="entry name" value="SH3 DOMAIN-CONTAINING PROTEIN"/>
    <property type="match status" value="1"/>
</dbReference>
<proteinExistence type="predicted"/>
<dbReference type="InterPro" id="IPR053296">
    <property type="entry name" value="TSET_member_tstB"/>
</dbReference>